<proteinExistence type="predicted"/>
<dbReference type="GO" id="GO:0051701">
    <property type="term" value="P:biological process involved in interaction with host"/>
    <property type="evidence" value="ECO:0007669"/>
    <property type="project" value="UniProtKB-ARBA"/>
</dbReference>
<dbReference type="EMBL" id="PP438412">
    <property type="protein sequence ID" value="XAI95496.1"/>
    <property type="molecule type" value="Genomic_DNA"/>
</dbReference>
<dbReference type="GO" id="GO:0019058">
    <property type="term" value="P:viral life cycle"/>
    <property type="evidence" value="ECO:0007669"/>
    <property type="project" value="UniProtKB-ARBA"/>
</dbReference>
<sequence length="414" mass="45850">MTVITHNRQVLGASNITGLSNTNFINRVFELPADPGAGTLSPTVSQSRNGRQHLNCDRLYFENCVIDSECGLGMAFVNCNHIHFRNCEFIGTGANATCLAFLAKTNNTVFEGCSFRNLNGSFANTSLSLLTYSSGENANWNPATTFENQFRFNNGFNGAGNFLAIPASQTRFFLGQNNTRVTFTMPLTHWEMDFPYSAEFVLNTDWYRASGMRAFFIWDGIPVEVEGTLVSLSYTGTPLSGSITFTYDLPIAPPNNVRVNWAMVRETWMTHSHQLINCTFDGGIAGMSTYFARDVVTAHCTARRALDYGLGYEYSRRSAFINCLSHGNAGSQMETVGRCFDIDVIRCRREDNASDFSPLIVVHHTCHTANITSRDTRILVFDWQVPGNMIPVRNIFSRGTNIATSFSAGTGALS</sequence>
<name>A0AAX4QFX0_9CAUD</name>
<protein>
    <recommendedName>
        <fullName evidence="5">Right handed beta helix domain-containing protein</fullName>
    </recommendedName>
</protein>
<dbReference type="InterPro" id="IPR011050">
    <property type="entry name" value="Pectin_lyase_fold/virulence"/>
</dbReference>
<dbReference type="GO" id="GO:0044423">
    <property type="term" value="C:virion component"/>
    <property type="evidence" value="ECO:0007669"/>
    <property type="project" value="UniProtKB-KW"/>
</dbReference>
<evidence type="ECO:0000256" key="1">
    <source>
        <dbReference type="ARBA" id="ARBA00004328"/>
    </source>
</evidence>
<dbReference type="Proteomes" id="UP001459105">
    <property type="component" value="Segment"/>
</dbReference>
<evidence type="ECO:0000313" key="3">
    <source>
        <dbReference type="EMBL" id="XAI95496.1"/>
    </source>
</evidence>
<comment type="subcellular location">
    <subcellularLocation>
        <location evidence="1">Virion</location>
    </subcellularLocation>
</comment>
<evidence type="ECO:0008006" key="5">
    <source>
        <dbReference type="Google" id="ProtNLM"/>
    </source>
</evidence>
<keyword evidence="2" id="KW-0946">Virion</keyword>
<organism evidence="3 4">
    <name type="scientific">Microcystis phage Mvi-JY20</name>
    <dbReference type="NCBI Taxonomy" id="3128146"/>
    <lineage>
        <taxon>Viruses</taxon>
        <taxon>Duplodnaviria</taxon>
        <taxon>Heunggongvirae</taxon>
        <taxon>Uroviricota</taxon>
        <taxon>Caudoviricetes</taxon>
    </lineage>
</organism>
<evidence type="ECO:0000256" key="2">
    <source>
        <dbReference type="ARBA" id="ARBA00022844"/>
    </source>
</evidence>
<dbReference type="SUPFAM" id="SSF51126">
    <property type="entry name" value="Pectin lyase-like"/>
    <property type="match status" value="1"/>
</dbReference>
<evidence type="ECO:0000313" key="4">
    <source>
        <dbReference type="Proteomes" id="UP001459105"/>
    </source>
</evidence>
<reference evidence="3" key="1">
    <citation type="submission" date="2024-03" db="EMBL/GenBank/DDBJ databases">
        <authorList>
            <person name="Lin W."/>
            <person name="Li D."/>
            <person name="Tong Y."/>
        </authorList>
    </citation>
    <scope>NUCLEOTIDE SEQUENCE</scope>
</reference>
<accession>A0AAX4QFX0</accession>